<evidence type="ECO:0000313" key="3">
    <source>
        <dbReference type="EMBL" id="QCI56447.1"/>
    </source>
</evidence>
<feature type="domain" description="Homing endonuclease LAGLIDADG" evidence="2">
    <location>
        <begin position="7"/>
        <end position="137"/>
    </location>
</feature>
<sequence>MNKALKEMLVGVILGDAHIKKTGLNKAFISFEQSIKKLDYLNHLLTITKNEGLSLMNDKLREYTRTDLRNSSISQSGYFRTHSIEQLKPIADLFLDYSGKKVIPLNIAEHLTPRSLAFWIMDDGQHVKNGGLTLCTTPP</sequence>
<evidence type="ECO:0000259" key="2">
    <source>
        <dbReference type="Pfam" id="PF03161"/>
    </source>
</evidence>
<comment type="function">
    <text evidence="1">Mitochondrial DNA endonuclease involved in intron homing.</text>
</comment>
<accession>A0A4P8D2S6</accession>
<dbReference type="Pfam" id="PF03161">
    <property type="entry name" value="LAGLIDADG_2"/>
    <property type="match status" value="1"/>
</dbReference>
<dbReference type="EMBL" id="MH746465">
    <property type="protein sequence ID" value="QCI56447.1"/>
    <property type="molecule type" value="Genomic_DNA"/>
</dbReference>
<geneLocation type="mitochondrion" evidence="3"/>
<dbReference type="GO" id="GO:0004519">
    <property type="term" value="F:endonuclease activity"/>
    <property type="evidence" value="ECO:0007669"/>
    <property type="project" value="InterPro"/>
</dbReference>
<dbReference type="Gene3D" id="3.10.28.10">
    <property type="entry name" value="Homing endonucleases"/>
    <property type="match status" value="2"/>
</dbReference>
<name>A0A4P8D2S6_HYPMA</name>
<gene>
    <name evidence="3" type="primary">orf139</name>
</gene>
<reference evidence="3" key="1">
    <citation type="journal article" date="2018" name="Mitochondrial DNA Part B Resour">
        <title>The complete mitochondrial genome of the Basidiomycete edible fungus Hypsizygus marmoreus.</title>
        <authorList>
            <person name="Wu Y.-Y."/>
            <person name="Shang J.-J."/>
            <person name="Li Y."/>
            <person name="Zhou C.-L."/>
            <person name="Hou D."/>
            <person name="Li J.-L."/>
            <person name="Tan Q."/>
            <person name="Bao D.-P."/>
            <person name="Yang R.-H."/>
        </authorList>
    </citation>
    <scope>NUCLEOTIDE SEQUENCE</scope>
</reference>
<evidence type="ECO:0000256" key="1">
    <source>
        <dbReference type="ARBA" id="ARBA00002670"/>
    </source>
</evidence>
<dbReference type="InterPro" id="IPR004860">
    <property type="entry name" value="LAGLIDADG_dom"/>
</dbReference>
<dbReference type="AlphaFoldDB" id="A0A4P8D2S6"/>
<organism evidence="3">
    <name type="scientific">Hypsizygus marmoreus</name>
    <name type="common">White beech mushroom</name>
    <name type="synonym">Agaricus marmoreus</name>
    <dbReference type="NCBI Taxonomy" id="39966"/>
    <lineage>
        <taxon>Eukaryota</taxon>
        <taxon>Fungi</taxon>
        <taxon>Dikarya</taxon>
        <taxon>Basidiomycota</taxon>
        <taxon>Agaricomycotina</taxon>
        <taxon>Agaricomycetes</taxon>
        <taxon>Agaricomycetidae</taxon>
        <taxon>Agaricales</taxon>
        <taxon>Tricholomatineae</taxon>
        <taxon>Lyophyllaceae</taxon>
        <taxon>Hypsizygus</taxon>
    </lineage>
</organism>
<proteinExistence type="predicted"/>
<protein>
    <recommendedName>
        <fullName evidence="2">Homing endonuclease LAGLIDADG domain-containing protein</fullName>
    </recommendedName>
</protein>
<dbReference type="SUPFAM" id="SSF55608">
    <property type="entry name" value="Homing endonucleases"/>
    <property type="match status" value="1"/>
</dbReference>
<dbReference type="InterPro" id="IPR027434">
    <property type="entry name" value="Homing_endonucl"/>
</dbReference>
<keyword evidence="3" id="KW-0496">Mitochondrion</keyword>